<reference evidence="1" key="1">
    <citation type="journal article" date="2017" name="Front. Microbiol.">
        <title>Functional Characterization and Conditional Regulation of the Type VI Secretion System in Vibrio fluvialis.</title>
        <authorList>
            <person name="Huang Y."/>
            <person name="Du P."/>
            <person name="Zhao M."/>
            <person name="Liu W."/>
            <person name="Du Y."/>
            <person name="Diao B."/>
            <person name="Li J."/>
            <person name="Kan B."/>
            <person name="Liang W."/>
        </authorList>
    </citation>
    <scope>NUCLEOTIDE SEQUENCE</scope>
    <source>
        <strain evidence="1">85003</strain>
    </source>
</reference>
<dbReference type="InterPro" id="IPR011990">
    <property type="entry name" value="TPR-like_helical_dom_sf"/>
</dbReference>
<dbReference type="SUPFAM" id="SSF81901">
    <property type="entry name" value="HCP-like"/>
    <property type="match status" value="1"/>
</dbReference>
<name>A0A1W6EUG0_VIBFL</name>
<sequence length="348" mass="39717">MQWIVVACYKVVAVSTLVKSCLVSLVLSFGVTSFATHGEDYDAKLLNAQQAFESGRLLRAQFKNVESRQYLKHAADNGNADAAYLYAMELSNYRTTIRTPPQAREYLLQAAQGGNRHAMQHLYQNGQWLSKKEREQWQHQYHDTLIRLGQLNPAQALFELAQYYHSSNKELSEYYLVKAMAFHHPRALMEQARRIESGSGSYMMPGSRDTKVRETYLAAAKTGYVPAIRAYINLLEDKGRYEEAFEWRQKALQAGDLTSLAALGFIYSGQGEAYPFVETDLARAKAYFDLYLETAGTDRLENLHSAVAEKYQQLAPRITSEQETAADTLELNLKKNVDFYNHDLFWDI</sequence>
<evidence type="ECO:0000313" key="1">
    <source>
        <dbReference type="EMBL" id="ARK19363.1"/>
    </source>
</evidence>
<evidence type="ECO:0008006" key="2">
    <source>
        <dbReference type="Google" id="ProtNLM"/>
    </source>
</evidence>
<organism evidence="1">
    <name type="scientific">Vibrio fluvialis</name>
    <dbReference type="NCBI Taxonomy" id="676"/>
    <lineage>
        <taxon>Bacteria</taxon>
        <taxon>Pseudomonadati</taxon>
        <taxon>Pseudomonadota</taxon>
        <taxon>Gammaproteobacteria</taxon>
        <taxon>Vibrionales</taxon>
        <taxon>Vibrionaceae</taxon>
        <taxon>Vibrio</taxon>
    </lineage>
</organism>
<dbReference type="EMBL" id="KY319183">
    <property type="protein sequence ID" value="ARK19363.1"/>
    <property type="molecule type" value="Genomic_DNA"/>
</dbReference>
<proteinExistence type="predicted"/>
<protein>
    <recommendedName>
        <fullName evidence="2">Sel1 repeat family protein</fullName>
    </recommendedName>
</protein>
<dbReference type="AlphaFoldDB" id="A0A1W6EUG0"/>
<accession>A0A1W6EUG0</accession>
<dbReference type="Gene3D" id="1.25.40.10">
    <property type="entry name" value="Tetratricopeptide repeat domain"/>
    <property type="match status" value="1"/>
</dbReference>